<dbReference type="InterPro" id="IPR009057">
    <property type="entry name" value="Homeodomain-like_sf"/>
</dbReference>
<dbReference type="EMBL" id="JACXIZ010000036">
    <property type="protein sequence ID" value="MBD2847341.1"/>
    <property type="molecule type" value="Genomic_DNA"/>
</dbReference>
<organism evidence="5 6">
    <name type="scientific">Paenibacillus sabuli</name>
    <dbReference type="NCBI Taxonomy" id="2772509"/>
    <lineage>
        <taxon>Bacteria</taxon>
        <taxon>Bacillati</taxon>
        <taxon>Bacillota</taxon>
        <taxon>Bacilli</taxon>
        <taxon>Bacillales</taxon>
        <taxon>Paenibacillaceae</taxon>
        <taxon>Paenibacillus</taxon>
    </lineage>
</organism>
<evidence type="ECO:0000313" key="5">
    <source>
        <dbReference type="EMBL" id="MBD2847341.1"/>
    </source>
</evidence>
<gene>
    <name evidence="5" type="ORF">IDH44_19240</name>
</gene>
<dbReference type="InterPro" id="IPR003313">
    <property type="entry name" value="AraC-bd"/>
</dbReference>
<dbReference type="PROSITE" id="PS01124">
    <property type="entry name" value="HTH_ARAC_FAMILY_2"/>
    <property type="match status" value="1"/>
</dbReference>
<feature type="domain" description="HTH araC/xylS-type" evidence="4">
    <location>
        <begin position="191"/>
        <end position="289"/>
    </location>
</feature>
<dbReference type="RefSeq" id="WP_190920450.1">
    <property type="nucleotide sequence ID" value="NZ_JACXIZ010000036.1"/>
</dbReference>
<dbReference type="SMART" id="SM00342">
    <property type="entry name" value="HTH_ARAC"/>
    <property type="match status" value="1"/>
</dbReference>
<proteinExistence type="predicted"/>
<dbReference type="InterPro" id="IPR037923">
    <property type="entry name" value="HTH-like"/>
</dbReference>
<dbReference type="GO" id="GO:0043565">
    <property type="term" value="F:sequence-specific DNA binding"/>
    <property type="evidence" value="ECO:0007669"/>
    <property type="project" value="InterPro"/>
</dbReference>
<dbReference type="Proteomes" id="UP000621560">
    <property type="component" value="Unassembled WGS sequence"/>
</dbReference>
<keyword evidence="1" id="KW-0805">Transcription regulation</keyword>
<evidence type="ECO:0000313" key="6">
    <source>
        <dbReference type="Proteomes" id="UP000621560"/>
    </source>
</evidence>
<keyword evidence="3" id="KW-0804">Transcription</keyword>
<comment type="caution">
    <text evidence="5">The sequence shown here is derived from an EMBL/GenBank/DDBJ whole genome shotgun (WGS) entry which is preliminary data.</text>
</comment>
<dbReference type="AlphaFoldDB" id="A0A927BWT2"/>
<protein>
    <submittedName>
        <fullName evidence="5">Helix-turn-helix transcriptional regulator</fullName>
    </submittedName>
</protein>
<dbReference type="InterPro" id="IPR018062">
    <property type="entry name" value="HTH_AraC-typ_CS"/>
</dbReference>
<evidence type="ECO:0000256" key="1">
    <source>
        <dbReference type="ARBA" id="ARBA00023015"/>
    </source>
</evidence>
<dbReference type="SUPFAM" id="SSF51215">
    <property type="entry name" value="Regulatory protein AraC"/>
    <property type="match status" value="1"/>
</dbReference>
<evidence type="ECO:0000256" key="2">
    <source>
        <dbReference type="ARBA" id="ARBA00023125"/>
    </source>
</evidence>
<dbReference type="InterPro" id="IPR018060">
    <property type="entry name" value="HTH_AraC"/>
</dbReference>
<dbReference type="PANTHER" id="PTHR43280:SF30">
    <property type="entry name" value="MMSAB OPERON REGULATORY PROTEIN"/>
    <property type="match status" value="1"/>
</dbReference>
<evidence type="ECO:0000256" key="3">
    <source>
        <dbReference type="ARBA" id="ARBA00023163"/>
    </source>
</evidence>
<reference evidence="5" key="1">
    <citation type="submission" date="2020-09" db="EMBL/GenBank/DDBJ databases">
        <title>A novel bacterium of genus Paenibacillus, isolated from South China Sea.</title>
        <authorList>
            <person name="Huang H."/>
            <person name="Mo K."/>
            <person name="Hu Y."/>
        </authorList>
    </citation>
    <scope>NUCLEOTIDE SEQUENCE</scope>
    <source>
        <strain evidence="5">IB182496</strain>
    </source>
</reference>
<dbReference type="GO" id="GO:0003700">
    <property type="term" value="F:DNA-binding transcription factor activity"/>
    <property type="evidence" value="ECO:0007669"/>
    <property type="project" value="InterPro"/>
</dbReference>
<dbReference type="PROSITE" id="PS00041">
    <property type="entry name" value="HTH_ARAC_FAMILY_1"/>
    <property type="match status" value="1"/>
</dbReference>
<evidence type="ECO:0000259" key="4">
    <source>
        <dbReference type="PROSITE" id="PS01124"/>
    </source>
</evidence>
<dbReference type="InterPro" id="IPR020449">
    <property type="entry name" value="Tscrpt_reg_AraC-type_HTH"/>
</dbReference>
<name>A0A927BWT2_9BACL</name>
<dbReference type="SUPFAM" id="SSF46689">
    <property type="entry name" value="Homeodomain-like"/>
    <property type="match status" value="1"/>
</dbReference>
<accession>A0A927BWT2</accession>
<keyword evidence="2" id="KW-0238">DNA-binding</keyword>
<dbReference type="PANTHER" id="PTHR43280">
    <property type="entry name" value="ARAC-FAMILY TRANSCRIPTIONAL REGULATOR"/>
    <property type="match status" value="1"/>
</dbReference>
<keyword evidence="6" id="KW-1185">Reference proteome</keyword>
<dbReference type="Pfam" id="PF12833">
    <property type="entry name" value="HTH_18"/>
    <property type="match status" value="1"/>
</dbReference>
<dbReference type="Gene3D" id="1.10.10.60">
    <property type="entry name" value="Homeodomain-like"/>
    <property type="match status" value="2"/>
</dbReference>
<sequence>MSTISSIPMLAFLTPPLPYLIEYEHRRYAPGERHPRRSATGMFELIHIREGAMALTDGGRPRSAGPGEVLLRRPDEPPLAAEAGADGAAFDWLHFQTAGPWELRLGGSPGNGSGGLSGDHYVHALRLPLRGRLAGEAAAQGVQLLDELAAAALGGGADSFWQRQLVFQRLLQLVERAGRTAAPWTALQVAEQAAEYLKRHSGAQVTNKTISGALGLHSNYVARCMIEVFGMTPQQYLLHLRMDQAKLLLLKTDLPVAEVATRTGFRQTPHFSRTFSEHIGQSPLQYRKRFSADPE</sequence>
<dbReference type="Pfam" id="PF02311">
    <property type="entry name" value="AraC_binding"/>
    <property type="match status" value="1"/>
</dbReference>
<dbReference type="PRINTS" id="PR00032">
    <property type="entry name" value="HTHARAC"/>
</dbReference>